<sequence length="138" mass="15652">MPATATILEYIVMNTSLDFLAVQGPRVHIILWPDAPLRTWVTHAFSNAYTLYFTSYQAWPWVSALSWDLIFDRLVSSEHRSYEECFIFFLHFTFFYISFSQFSSLSLSSSSSSSSSSPESSSSELSNLANSDINSNSQ</sequence>
<name>A0ABU6TF80_9FABA</name>
<feature type="compositionally biased region" description="Low complexity" evidence="1">
    <location>
        <begin position="106"/>
        <end position="126"/>
    </location>
</feature>
<reference evidence="2 3" key="1">
    <citation type="journal article" date="2023" name="Plants (Basel)">
        <title>Bridging the Gap: Combining Genomics and Transcriptomics Approaches to Understand Stylosanthes scabra, an Orphan Legume from the Brazilian Caatinga.</title>
        <authorList>
            <person name="Ferreira-Neto J.R.C."/>
            <person name="da Silva M.D."/>
            <person name="Binneck E."/>
            <person name="de Melo N.F."/>
            <person name="da Silva R.H."/>
            <person name="de Melo A.L.T.M."/>
            <person name="Pandolfi V."/>
            <person name="Bustamante F.O."/>
            <person name="Brasileiro-Vidal A.C."/>
            <person name="Benko-Iseppon A.M."/>
        </authorList>
    </citation>
    <scope>NUCLEOTIDE SEQUENCE [LARGE SCALE GENOMIC DNA]</scope>
    <source>
        <tissue evidence="2">Leaves</tissue>
    </source>
</reference>
<comment type="caution">
    <text evidence="2">The sequence shown here is derived from an EMBL/GenBank/DDBJ whole genome shotgun (WGS) entry which is preliminary data.</text>
</comment>
<gene>
    <name evidence="2" type="ORF">PIB30_039962</name>
</gene>
<accession>A0ABU6TF80</accession>
<proteinExistence type="predicted"/>
<dbReference type="EMBL" id="JASCZI010090834">
    <property type="protein sequence ID" value="MED6147004.1"/>
    <property type="molecule type" value="Genomic_DNA"/>
</dbReference>
<dbReference type="Proteomes" id="UP001341840">
    <property type="component" value="Unassembled WGS sequence"/>
</dbReference>
<organism evidence="2 3">
    <name type="scientific">Stylosanthes scabra</name>
    <dbReference type="NCBI Taxonomy" id="79078"/>
    <lineage>
        <taxon>Eukaryota</taxon>
        <taxon>Viridiplantae</taxon>
        <taxon>Streptophyta</taxon>
        <taxon>Embryophyta</taxon>
        <taxon>Tracheophyta</taxon>
        <taxon>Spermatophyta</taxon>
        <taxon>Magnoliopsida</taxon>
        <taxon>eudicotyledons</taxon>
        <taxon>Gunneridae</taxon>
        <taxon>Pentapetalae</taxon>
        <taxon>rosids</taxon>
        <taxon>fabids</taxon>
        <taxon>Fabales</taxon>
        <taxon>Fabaceae</taxon>
        <taxon>Papilionoideae</taxon>
        <taxon>50 kb inversion clade</taxon>
        <taxon>dalbergioids sensu lato</taxon>
        <taxon>Dalbergieae</taxon>
        <taxon>Pterocarpus clade</taxon>
        <taxon>Stylosanthes</taxon>
    </lineage>
</organism>
<evidence type="ECO:0000256" key="1">
    <source>
        <dbReference type="SAM" id="MobiDB-lite"/>
    </source>
</evidence>
<feature type="compositionally biased region" description="Polar residues" evidence="1">
    <location>
        <begin position="127"/>
        <end position="138"/>
    </location>
</feature>
<evidence type="ECO:0000313" key="2">
    <source>
        <dbReference type="EMBL" id="MED6147004.1"/>
    </source>
</evidence>
<keyword evidence="3" id="KW-1185">Reference proteome</keyword>
<feature type="region of interest" description="Disordered" evidence="1">
    <location>
        <begin position="106"/>
        <end position="138"/>
    </location>
</feature>
<evidence type="ECO:0000313" key="3">
    <source>
        <dbReference type="Proteomes" id="UP001341840"/>
    </source>
</evidence>
<protein>
    <submittedName>
        <fullName evidence="2">Uncharacterized protein</fullName>
    </submittedName>
</protein>